<feature type="domain" description="PX" evidence="2">
    <location>
        <begin position="731"/>
        <end position="851"/>
    </location>
</feature>
<dbReference type="VEuPathDB" id="FungiDB:KRP23_12746"/>
<dbReference type="OMA" id="VEPEHIN"/>
<feature type="compositionally biased region" description="Low complexity" evidence="1">
    <location>
        <begin position="315"/>
        <end position="325"/>
    </location>
</feature>
<name>H3GVN9_PHYRM</name>
<dbReference type="GO" id="GO:0035091">
    <property type="term" value="F:phosphatidylinositol binding"/>
    <property type="evidence" value="ECO:0007669"/>
    <property type="project" value="InterPro"/>
</dbReference>
<dbReference type="STRING" id="164328.H3GVN9"/>
<dbReference type="InterPro" id="IPR001683">
    <property type="entry name" value="PX_dom"/>
</dbReference>
<feature type="region of interest" description="Disordered" evidence="1">
    <location>
        <begin position="241"/>
        <end position="365"/>
    </location>
</feature>
<dbReference type="HOGENOM" id="CLU_391042_0_0_1"/>
<proteinExistence type="predicted"/>
<evidence type="ECO:0000313" key="3">
    <source>
        <dbReference type="EnsemblProtists" id="Phyra81453"/>
    </source>
</evidence>
<dbReference type="Pfam" id="PF00787">
    <property type="entry name" value="PX"/>
    <property type="match status" value="1"/>
</dbReference>
<feature type="compositionally biased region" description="Low complexity" evidence="1">
    <location>
        <begin position="420"/>
        <end position="435"/>
    </location>
</feature>
<feature type="region of interest" description="Disordered" evidence="1">
    <location>
        <begin position="70"/>
        <end position="99"/>
    </location>
</feature>
<dbReference type="Proteomes" id="UP000005238">
    <property type="component" value="Unassembled WGS sequence"/>
</dbReference>
<organism evidence="3 4">
    <name type="scientific">Phytophthora ramorum</name>
    <name type="common">Sudden oak death agent</name>
    <dbReference type="NCBI Taxonomy" id="164328"/>
    <lineage>
        <taxon>Eukaryota</taxon>
        <taxon>Sar</taxon>
        <taxon>Stramenopiles</taxon>
        <taxon>Oomycota</taxon>
        <taxon>Peronosporomycetes</taxon>
        <taxon>Peronosporales</taxon>
        <taxon>Peronosporaceae</taxon>
        <taxon>Phytophthora</taxon>
    </lineage>
</organism>
<feature type="region of interest" description="Disordered" evidence="1">
    <location>
        <begin position="655"/>
        <end position="692"/>
    </location>
</feature>
<feature type="compositionally biased region" description="Low complexity" evidence="1">
    <location>
        <begin position="665"/>
        <end position="677"/>
    </location>
</feature>
<dbReference type="EMBL" id="DS566057">
    <property type="status" value="NOT_ANNOTATED_CDS"/>
    <property type="molecule type" value="Genomic_DNA"/>
</dbReference>
<sequence>MTTRPEADEDARTESSEGSNTQPDAADSEDEFEDARPPSSTSSMLMVFDGSAPPLSGVYEDALEATEEQVAAALGSTSSDGGRQTTILEGDEEGEEEVENVIETEDAATTEVNAEVLAVVQGMLEAAVAADEDVAEDDVPAAQDLAVDTGDDVAADKQGSAEEAENEVVAIEDAEESEAACVDQTQEEETNEDANEEAKAKEGAKTEEEAVVGCQESEEENFVEATAEECEDVEQAVGLVKNDTAEVNTEQNVDVEPVDEANADDEEVSSTVVKETEGQEAAETGVAPQEEPASGDLDEEATEETVATESEHTAVDSVVAGSVAAQDEADSIVEVAGPSPAAETTKSESPVGTEEPTATDITGEEEVVAEVTESDAVVDETAVDEQIGGIEESVVEVEETAVEDSPEADAAVDTDNVDMASGEETAEAEPAALAAMDPAGKSEEAAEEEGHDPEAGDEADPADEQIEDEGDESPVKEDVGASGAGEVATEDGVMEKPVADEVAQEESIASTEEATVSADEAVDDAGSDANPGGEEALVEDLKEAVQTEECTGEPSGEESSAAADVEEVVIQVANDLVEAVQSEQDTDEVVEADSEATVEEPLEDKPDAEDATSESTDAPEQDNEAASLINVATKEDPVDNNAEHLAVDGDIAPKQDPAEEEAEAEAAPLSNAPEPAAVTKEPTGLYSKSGDADDQDQVVLGLLPRLGPSSGTTTTTTIEPFILSTESVEVHLPPQRWIYEVYGFSIESRVVYYHIHKTNRRTGIRDPPILKRYTDFRELQLQLLDTCLHAAADMPRIPRPHLGTVFRGYKSKKTIEVREKAFRALLRYISQYPALHGSGAFERFIETNRATPGAGWM</sequence>
<feature type="region of interest" description="Disordered" evidence="1">
    <location>
        <begin position="152"/>
        <end position="221"/>
    </location>
</feature>
<dbReference type="eggNOG" id="ENOG502R9VN">
    <property type="taxonomic scope" value="Eukaryota"/>
</dbReference>
<feature type="compositionally biased region" description="Acidic residues" evidence="1">
    <location>
        <begin position="162"/>
        <end position="178"/>
    </location>
</feature>
<dbReference type="InterPro" id="IPR036871">
    <property type="entry name" value="PX_dom_sf"/>
</dbReference>
<reference evidence="3" key="2">
    <citation type="submission" date="2015-06" db="UniProtKB">
        <authorList>
            <consortium name="EnsemblProtists"/>
        </authorList>
    </citation>
    <scope>IDENTIFICATION</scope>
    <source>
        <strain evidence="3">Pr102</strain>
    </source>
</reference>
<dbReference type="Gene3D" id="3.30.1520.10">
    <property type="entry name" value="Phox-like domain"/>
    <property type="match status" value="1"/>
</dbReference>
<protein>
    <recommendedName>
        <fullName evidence="2">PX domain-containing protein</fullName>
    </recommendedName>
</protein>
<reference evidence="4" key="1">
    <citation type="journal article" date="2006" name="Science">
        <title>Phytophthora genome sequences uncover evolutionary origins and mechanisms of pathogenesis.</title>
        <authorList>
            <person name="Tyler B.M."/>
            <person name="Tripathy S."/>
            <person name="Zhang X."/>
            <person name="Dehal P."/>
            <person name="Jiang R.H."/>
            <person name="Aerts A."/>
            <person name="Arredondo F.D."/>
            <person name="Baxter L."/>
            <person name="Bensasson D."/>
            <person name="Beynon J.L."/>
            <person name="Chapman J."/>
            <person name="Damasceno C.M."/>
            <person name="Dorrance A.E."/>
            <person name="Dou D."/>
            <person name="Dickerman A.W."/>
            <person name="Dubchak I.L."/>
            <person name="Garbelotto M."/>
            <person name="Gijzen M."/>
            <person name="Gordon S.G."/>
            <person name="Govers F."/>
            <person name="Grunwald N.J."/>
            <person name="Huang W."/>
            <person name="Ivors K.L."/>
            <person name="Jones R.W."/>
            <person name="Kamoun S."/>
            <person name="Krampis K."/>
            <person name="Lamour K.H."/>
            <person name="Lee M.K."/>
            <person name="McDonald W.H."/>
            <person name="Medina M."/>
            <person name="Meijer H.J."/>
            <person name="Nordberg E.K."/>
            <person name="Maclean D.J."/>
            <person name="Ospina-Giraldo M.D."/>
            <person name="Morris P.F."/>
            <person name="Phuntumart V."/>
            <person name="Putnam N.H."/>
            <person name="Rash S."/>
            <person name="Rose J.K."/>
            <person name="Sakihama Y."/>
            <person name="Salamov A.A."/>
            <person name="Savidor A."/>
            <person name="Scheuring C.F."/>
            <person name="Smith B.M."/>
            <person name="Sobral B.W."/>
            <person name="Terry A."/>
            <person name="Torto-Alalibo T.A."/>
            <person name="Win J."/>
            <person name="Xu Z."/>
            <person name="Zhang H."/>
            <person name="Grigoriev I.V."/>
            <person name="Rokhsar D.S."/>
            <person name="Boore J.L."/>
        </authorList>
    </citation>
    <scope>NUCLEOTIDE SEQUENCE [LARGE SCALE GENOMIC DNA]</scope>
    <source>
        <strain evidence="4">Pr102</strain>
    </source>
</reference>
<feature type="region of interest" description="Disordered" evidence="1">
    <location>
        <begin position="381"/>
        <end position="639"/>
    </location>
</feature>
<feature type="compositionally biased region" description="Basic and acidic residues" evidence="1">
    <location>
        <begin position="196"/>
        <end position="208"/>
    </location>
</feature>
<dbReference type="PROSITE" id="PS50195">
    <property type="entry name" value="PX"/>
    <property type="match status" value="1"/>
</dbReference>
<feature type="compositionally biased region" description="Acidic residues" evidence="1">
    <location>
        <begin position="393"/>
        <end position="416"/>
    </location>
</feature>
<evidence type="ECO:0000259" key="2">
    <source>
        <dbReference type="PROSITE" id="PS50195"/>
    </source>
</evidence>
<dbReference type="AlphaFoldDB" id="H3GVN9"/>
<feature type="region of interest" description="Disordered" evidence="1">
    <location>
        <begin position="1"/>
        <end position="58"/>
    </location>
</feature>
<feature type="compositionally biased region" description="Acidic residues" evidence="1">
    <location>
        <begin position="584"/>
        <end position="623"/>
    </location>
</feature>
<feature type="compositionally biased region" description="Acidic residues" evidence="1">
    <location>
        <begin position="185"/>
        <end position="195"/>
    </location>
</feature>
<evidence type="ECO:0000256" key="1">
    <source>
        <dbReference type="SAM" id="MobiDB-lite"/>
    </source>
</evidence>
<dbReference type="SUPFAM" id="SSF64268">
    <property type="entry name" value="PX domain"/>
    <property type="match status" value="1"/>
</dbReference>
<feature type="compositionally biased region" description="Acidic residues" evidence="1">
    <location>
        <begin position="89"/>
        <end position="99"/>
    </location>
</feature>
<dbReference type="VEuPathDB" id="FungiDB:KRP22_3751"/>
<dbReference type="InParanoid" id="H3GVN9"/>
<dbReference type="EnsemblProtists" id="Phyra81453">
    <property type="protein sequence ID" value="Phyra81453"/>
    <property type="gene ID" value="Phyra81453"/>
</dbReference>
<feature type="compositionally biased region" description="Acidic residues" evidence="1">
    <location>
        <begin position="445"/>
        <end position="472"/>
    </location>
</feature>
<accession>H3GVN9</accession>
<feature type="compositionally biased region" description="Polar residues" evidence="1">
    <location>
        <begin position="75"/>
        <end position="85"/>
    </location>
</feature>
<keyword evidence="4" id="KW-1185">Reference proteome</keyword>
<evidence type="ECO:0000313" key="4">
    <source>
        <dbReference type="Proteomes" id="UP000005238"/>
    </source>
</evidence>
<feature type="compositionally biased region" description="Acidic residues" evidence="1">
    <location>
        <begin position="256"/>
        <end position="268"/>
    </location>
</feature>